<dbReference type="Proteomes" id="UP000001572">
    <property type="component" value="Chromosome"/>
</dbReference>
<evidence type="ECO:0000256" key="10">
    <source>
        <dbReference type="ARBA" id="ARBA00023221"/>
    </source>
</evidence>
<dbReference type="InterPro" id="IPR011284">
    <property type="entry name" value="3oxo_ACP_reduc"/>
</dbReference>
<comment type="similarity">
    <text evidence="3 14">Belongs to the short-chain dehydrogenases/reductases (SDR) family.</text>
</comment>
<comment type="catalytic activity">
    <reaction evidence="11 14">
        <text>a (3R)-hydroxyacyl-[ACP] + NADP(+) = a 3-oxoacyl-[ACP] + NADPH + H(+)</text>
        <dbReference type="Rhea" id="RHEA:17397"/>
        <dbReference type="Rhea" id="RHEA-COMP:9916"/>
        <dbReference type="Rhea" id="RHEA-COMP:9945"/>
        <dbReference type="ChEBI" id="CHEBI:15378"/>
        <dbReference type="ChEBI" id="CHEBI:57783"/>
        <dbReference type="ChEBI" id="CHEBI:58349"/>
        <dbReference type="ChEBI" id="CHEBI:78776"/>
        <dbReference type="ChEBI" id="CHEBI:78827"/>
        <dbReference type="EC" id="1.1.1.100"/>
    </reaction>
</comment>
<dbReference type="Pfam" id="PF13561">
    <property type="entry name" value="adh_short_C2"/>
    <property type="match status" value="1"/>
</dbReference>
<dbReference type="CDD" id="cd05333">
    <property type="entry name" value="BKR_SDR_c"/>
    <property type="match status" value="1"/>
</dbReference>
<evidence type="ECO:0000256" key="5">
    <source>
        <dbReference type="ARBA" id="ARBA00022832"/>
    </source>
</evidence>
<dbReference type="PANTHER" id="PTHR42879:SF2">
    <property type="entry name" value="3-OXOACYL-[ACYL-CARRIER-PROTEIN] REDUCTASE FABG"/>
    <property type="match status" value="1"/>
</dbReference>
<dbReference type="SUPFAM" id="SSF51735">
    <property type="entry name" value="NAD(P)-binding Rossmann-fold domains"/>
    <property type="match status" value="1"/>
</dbReference>
<feature type="binding site" evidence="13">
    <location>
        <position position="91"/>
    </location>
    <ligand>
        <name>NADP(+)</name>
        <dbReference type="ChEBI" id="CHEBI:58349"/>
    </ligand>
</feature>
<keyword evidence="10" id="KW-0753">Steroid metabolism</keyword>
<keyword evidence="4 14" id="KW-0444">Lipid biosynthesis</keyword>
<sequence>MLKLQGKVAFVTGGSRGIGKAIALKLARCGSNVVINFTSNEEAAQAVVKEIEALGVRALALKGNVASAEDVKFMLESFEQQFESIDILVNNAGITRDNLLIRMKESDWDSVMEVNLKGVFLCTKAFARKMIKQKKGKIINISSVVGVSGNAGQSNYSASKAGVIGFTKSMAKELASKGINVNAVAPGFIETDMTAVLGESVKEGLIEGIPLKRYGRPEDIANLVAFLSSEEAHYITGQVIHVDGGMNI</sequence>
<evidence type="ECO:0000256" key="3">
    <source>
        <dbReference type="ARBA" id="ARBA00006484"/>
    </source>
</evidence>
<gene>
    <name evidence="16" type="ordered locus">Amet_2755</name>
</gene>
<dbReference type="AlphaFoldDB" id="A6TRT8"/>
<dbReference type="FunFam" id="3.40.50.720:FF:000037">
    <property type="entry name" value="3-oxoacyl-[acyl-carrier-protein] reductase FabG"/>
    <property type="match status" value="1"/>
</dbReference>
<dbReference type="KEGG" id="amt:Amet_2755"/>
<dbReference type="InterPro" id="IPR020904">
    <property type="entry name" value="Sc_DH/Rdtase_CS"/>
</dbReference>
<evidence type="ECO:0000256" key="8">
    <source>
        <dbReference type="ARBA" id="ARBA00023098"/>
    </source>
</evidence>
<evidence type="ECO:0000313" key="17">
    <source>
        <dbReference type="Proteomes" id="UP000001572"/>
    </source>
</evidence>
<dbReference type="HOGENOM" id="CLU_010194_1_3_9"/>
<dbReference type="InterPro" id="IPR002347">
    <property type="entry name" value="SDR_fam"/>
</dbReference>
<dbReference type="RefSeq" id="WP_012063878.1">
    <property type="nucleotide sequence ID" value="NC_009633.1"/>
</dbReference>
<dbReference type="GO" id="GO:0008202">
    <property type="term" value="P:steroid metabolic process"/>
    <property type="evidence" value="ECO:0007669"/>
    <property type="project" value="UniProtKB-KW"/>
</dbReference>
<evidence type="ECO:0000256" key="2">
    <source>
        <dbReference type="ARBA" id="ARBA00005194"/>
    </source>
</evidence>
<dbReference type="PANTHER" id="PTHR42879">
    <property type="entry name" value="3-OXOACYL-(ACYL-CARRIER-PROTEIN) REDUCTASE"/>
    <property type="match status" value="1"/>
</dbReference>
<dbReference type="PROSITE" id="PS00061">
    <property type="entry name" value="ADH_SHORT"/>
    <property type="match status" value="1"/>
</dbReference>
<dbReference type="InterPro" id="IPR057326">
    <property type="entry name" value="KR_dom"/>
</dbReference>
<dbReference type="Gene3D" id="3.40.50.720">
    <property type="entry name" value="NAD(P)-binding Rossmann-like Domain"/>
    <property type="match status" value="1"/>
</dbReference>
<dbReference type="UniPathway" id="UPA00094"/>
<keyword evidence="8 14" id="KW-0443">Lipid metabolism</keyword>
<evidence type="ECO:0000256" key="1">
    <source>
        <dbReference type="ARBA" id="ARBA00002607"/>
    </source>
</evidence>
<dbReference type="GO" id="GO:0006633">
    <property type="term" value="P:fatty acid biosynthetic process"/>
    <property type="evidence" value="ECO:0007669"/>
    <property type="project" value="UniProtKB-UniPathway"/>
</dbReference>
<dbReference type="GO" id="GO:0051287">
    <property type="term" value="F:NAD binding"/>
    <property type="evidence" value="ECO:0007669"/>
    <property type="project" value="UniProtKB-UniRule"/>
</dbReference>
<dbReference type="InterPro" id="IPR036291">
    <property type="entry name" value="NAD(P)-bd_dom_sf"/>
</dbReference>
<name>A6TRT8_ALKMQ</name>
<evidence type="ECO:0000256" key="11">
    <source>
        <dbReference type="ARBA" id="ARBA00048508"/>
    </source>
</evidence>
<keyword evidence="7 14" id="KW-0560">Oxidoreductase</keyword>
<reference evidence="17" key="1">
    <citation type="journal article" date="2016" name="Genome Announc.">
        <title>Complete genome sequence of Alkaliphilus metalliredigens strain QYMF, an alkaliphilic and metal-reducing bacterium isolated from borax-contaminated leachate ponds.</title>
        <authorList>
            <person name="Hwang C."/>
            <person name="Copeland A."/>
            <person name="Lucas S."/>
            <person name="Lapidus A."/>
            <person name="Barry K."/>
            <person name="Detter J.C."/>
            <person name="Glavina Del Rio T."/>
            <person name="Hammon N."/>
            <person name="Israni S."/>
            <person name="Dalin E."/>
            <person name="Tice H."/>
            <person name="Pitluck S."/>
            <person name="Chertkov O."/>
            <person name="Brettin T."/>
            <person name="Bruce D."/>
            <person name="Han C."/>
            <person name="Schmutz J."/>
            <person name="Larimer F."/>
            <person name="Land M.L."/>
            <person name="Hauser L."/>
            <person name="Kyrpides N."/>
            <person name="Mikhailova N."/>
            <person name="Ye Q."/>
            <person name="Zhou J."/>
            <person name="Richardson P."/>
            <person name="Fields M.W."/>
        </authorList>
    </citation>
    <scope>NUCLEOTIDE SEQUENCE [LARGE SCALE GENOMIC DNA]</scope>
    <source>
        <strain evidence="17">QYMF</strain>
    </source>
</reference>
<keyword evidence="5 14" id="KW-0276">Fatty acid metabolism</keyword>
<comment type="subunit">
    <text evidence="14">Homotetramer.</text>
</comment>
<dbReference type="NCBIfam" id="NF005559">
    <property type="entry name" value="PRK07231.1"/>
    <property type="match status" value="1"/>
</dbReference>
<evidence type="ECO:0000256" key="7">
    <source>
        <dbReference type="ARBA" id="ARBA00023002"/>
    </source>
</evidence>
<dbReference type="GO" id="GO:0004316">
    <property type="term" value="F:3-oxoacyl-[acyl-carrier-protein] reductase (NADPH) activity"/>
    <property type="evidence" value="ECO:0007669"/>
    <property type="project" value="UniProtKB-UniRule"/>
</dbReference>
<dbReference type="PRINTS" id="PR00080">
    <property type="entry name" value="SDRFAMILY"/>
</dbReference>
<dbReference type="NCBIfam" id="NF009466">
    <property type="entry name" value="PRK12826.1-2"/>
    <property type="match status" value="1"/>
</dbReference>
<feature type="binding site" evidence="13">
    <location>
        <begin position="156"/>
        <end position="160"/>
    </location>
    <ligand>
        <name>NADP(+)</name>
        <dbReference type="ChEBI" id="CHEBI:58349"/>
    </ligand>
</feature>
<evidence type="ECO:0000256" key="9">
    <source>
        <dbReference type="ARBA" id="ARBA00023160"/>
    </source>
</evidence>
<dbReference type="EC" id="1.1.1.100" evidence="14"/>
<evidence type="ECO:0000256" key="6">
    <source>
        <dbReference type="ARBA" id="ARBA00022857"/>
    </source>
</evidence>
<keyword evidence="9 14" id="KW-0275">Fatty acid biosynthesis</keyword>
<feature type="binding site" evidence="13">
    <location>
        <begin position="64"/>
        <end position="65"/>
    </location>
    <ligand>
        <name>NADP(+)</name>
        <dbReference type="ChEBI" id="CHEBI:58349"/>
    </ligand>
</feature>
<dbReference type="STRING" id="293826.Amet_2755"/>
<keyword evidence="6 13" id="KW-0521">NADP</keyword>
<dbReference type="InterPro" id="IPR050259">
    <property type="entry name" value="SDR"/>
</dbReference>
<feature type="binding site" evidence="13">
    <location>
        <position position="189"/>
    </location>
    <ligand>
        <name>NADP(+)</name>
        <dbReference type="ChEBI" id="CHEBI:58349"/>
    </ligand>
</feature>
<dbReference type="SMART" id="SM00822">
    <property type="entry name" value="PKS_KR"/>
    <property type="match status" value="1"/>
</dbReference>
<evidence type="ECO:0000313" key="16">
    <source>
        <dbReference type="EMBL" id="ABR48906.1"/>
    </source>
</evidence>
<feature type="binding site" evidence="13">
    <location>
        <begin position="13"/>
        <end position="16"/>
    </location>
    <ligand>
        <name>NADP(+)</name>
        <dbReference type="ChEBI" id="CHEBI:58349"/>
    </ligand>
</feature>
<comment type="function">
    <text evidence="1 14">Catalyzes the NADPH-dependent reduction of beta-ketoacyl-ACP substrates to beta-hydroxyacyl-ACP products, the first reductive step in the elongation cycle of fatty acid biosynthesis.</text>
</comment>
<organism evidence="16 17">
    <name type="scientific">Alkaliphilus metalliredigens (strain QYMF)</name>
    <dbReference type="NCBI Taxonomy" id="293826"/>
    <lineage>
        <taxon>Bacteria</taxon>
        <taxon>Bacillati</taxon>
        <taxon>Bacillota</taxon>
        <taxon>Clostridia</taxon>
        <taxon>Peptostreptococcales</taxon>
        <taxon>Natronincolaceae</taxon>
        <taxon>Alkaliphilus</taxon>
    </lineage>
</organism>
<feature type="active site" description="Proton acceptor" evidence="12">
    <location>
        <position position="156"/>
    </location>
</feature>
<feature type="domain" description="Ketoreductase" evidence="15">
    <location>
        <begin position="7"/>
        <end position="187"/>
    </location>
</feature>
<dbReference type="NCBIfam" id="TIGR01830">
    <property type="entry name" value="3oxo_ACP_reduc"/>
    <property type="match status" value="1"/>
</dbReference>
<evidence type="ECO:0000256" key="13">
    <source>
        <dbReference type="PIRSR" id="PIRSR611284-2"/>
    </source>
</evidence>
<evidence type="ECO:0000256" key="4">
    <source>
        <dbReference type="ARBA" id="ARBA00022516"/>
    </source>
</evidence>
<keyword evidence="17" id="KW-1185">Reference proteome</keyword>
<dbReference type="EMBL" id="CP000724">
    <property type="protein sequence ID" value="ABR48906.1"/>
    <property type="molecule type" value="Genomic_DNA"/>
</dbReference>
<protein>
    <recommendedName>
        <fullName evidence="14">3-oxoacyl-[acyl-carrier-protein] reductase</fullName>
        <ecNumber evidence="14">1.1.1.100</ecNumber>
    </recommendedName>
</protein>
<dbReference type="PRINTS" id="PR00081">
    <property type="entry name" value="GDHRDH"/>
</dbReference>
<evidence type="ECO:0000259" key="15">
    <source>
        <dbReference type="SMART" id="SM00822"/>
    </source>
</evidence>
<comment type="pathway">
    <text evidence="2 14">Lipid metabolism; fatty acid biosynthesis.</text>
</comment>
<evidence type="ECO:0000256" key="14">
    <source>
        <dbReference type="RuleBase" id="RU366074"/>
    </source>
</evidence>
<dbReference type="eggNOG" id="COG1028">
    <property type="taxonomic scope" value="Bacteria"/>
</dbReference>
<proteinExistence type="inferred from homology"/>
<accession>A6TRT8</accession>
<evidence type="ECO:0000256" key="12">
    <source>
        <dbReference type="PIRSR" id="PIRSR611284-1"/>
    </source>
</evidence>